<reference evidence="1 2" key="1">
    <citation type="submission" date="2018-03" db="EMBL/GenBank/DDBJ databases">
        <title>Defining the species Micromonospora saelicesensis and Micromonospora noduli under the framework of genomics.</title>
        <authorList>
            <person name="Riesco R."/>
            <person name="Trujillo M.E."/>
        </authorList>
    </citation>
    <scope>NUCLEOTIDE SEQUENCE [LARGE SCALE GENOMIC DNA]</scope>
    <source>
        <strain evidence="1 2">LAH08</strain>
    </source>
</reference>
<dbReference type="AlphaFoldDB" id="A0A328N880"/>
<dbReference type="EMBL" id="PYAA01000015">
    <property type="protein sequence ID" value="RAO01519.1"/>
    <property type="molecule type" value="Genomic_DNA"/>
</dbReference>
<comment type="caution">
    <text evidence="1">The sequence shown here is derived from an EMBL/GenBank/DDBJ whole genome shotgun (WGS) entry which is preliminary data.</text>
</comment>
<sequence length="254" mass="27943">MIAAPGPFPSLPSRILRAATRAAIGRIVGEDQVPEDPSRYRPHVSVAYALCKEAGRPATARRGDPLVMAGRAVNASRGVHYCRRVAEFRAHIGVHYGFLEIADDQSWGRTDWPNVFFGRRPTGLIATSPGEVFLITGRHTGTVGFTVRVDDGDPGPDLEGFEDVVEVPFEASRSELRLIQWAGEKSHALPRLSAGPGSYRMRYHCRGMDDAGNSSWDHHAVVDEYLLQIWPSPAAQPATLKVTSREGHRRILES</sequence>
<evidence type="ECO:0000313" key="1">
    <source>
        <dbReference type="EMBL" id="RAO01519.1"/>
    </source>
</evidence>
<gene>
    <name evidence="1" type="ORF">LAH08_02842</name>
</gene>
<proteinExistence type="predicted"/>
<accession>A0A328N880</accession>
<protein>
    <submittedName>
        <fullName evidence="1">Uncharacterized protein</fullName>
    </submittedName>
</protein>
<name>A0A328N880_9ACTN</name>
<evidence type="ECO:0000313" key="2">
    <source>
        <dbReference type="Proteomes" id="UP000248966"/>
    </source>
</evidence>
<dbReference type="Proteomes" id="UP000248966">
    <property type="component" value="Unassembled WGS sequence"/>
</dbReference>
<organism evidence="1 2">
    <name type="scientific">Micromonospora noduli</name>
    <dbReference type="NCBI Taxonomy" id="709876"/>
    <lineage>
        <taxon>Bacteria</taxon>
        <taxon>Bacillati</taxon>
        <taxon>Actinomycetota</taxon>
        <taxon>Actinomycetes</taxon>
        <taxon>Micromonosporales</taxon>
        <taxon>Micromonosporaceae</taxon>
        <taxon>Micromonospora</taxon>
    </lineage>
</organism>